<name>A0A0T5VVF0_9SPHI</name>
<evidence type="ECO:0000313" key="1">
    <source>
        <dbReference type="EMBL" id="KRT17800.1"/>
    </source>
</evidence>
<proteinExistence type="predicted"/>
<organism evidence="1 2">
    <name type="scientific">Pedobacter ginsenosidimutans</name>
    <dbReference type="NCBI Taxonomy" id="687842"/>
    <lineage>
        <taxon>Bacteria</taxon>
        <taxon>Pseudomonadati</taxon>
        <taxon>Bacteroidota</taxon>
        <taxon>Sphingobacteriia</taxon>
        <taxon>Sphingobacteriales</taxon>
        <taxon>Sphingobacteriaceae</taxon>
        <taxon>Pedobacter</taxon>
    </lineage>
</organism>
<sequence length="530" mass="59847">MKKRKGGVLNRTVLTALLALGVLPSCKKSSFGTEEKTVEAVTVTDGRLNFKSLKDFKGLMDVSHKEQKATAITNLIEHIPNSKDFVSLLNESKTILETHQLSLASQRKMSMKMSIPGQSSVAYQEEFMTDVSTLEYLVPDPYFASVLNPNGEVQVENNLYKVSEYGTFVSNPNNLSQIDMVIDEMSDGSFNPATDLIEAGENLYQIRNKQIFVYDTYNALNESLSATEPINRIVDFPVGENVFADVAVFDFNDAKTLAGKFLQNIFGRDHFNYFKTVDKRRMKVNFYSKNWLIFASVGVKSILQKKGWTGLWGAVDNFDEMRLGWSNMVIKLDVPTIEDPTNATPPNFWDNATNALKSNINFKFNTDEKEYLVYRVSDILQFNSYKHILPFDLQDKLNKLIAKTNNQELDLSSLLESQLDKQAVERLAKIVKAWADDKTKEVAFTTKKRGEGIDRIFVPTAWRYRSGNESGGRQDETFDFQTAEVGVKTDLEGNFKPFFKMPKTLEVISGEVLGLGKLNGEWVGVSVVKK</sequence>
<accession>A0A0T5VVF0</accession>
<dbReference type="RefSeq" id="WP_057930429.1">
    <property type="nucleotide sequence ID" value="NZ_LMZQ01000001.1"/>
</dbReference>
<dbReference type="AlphaFoldDB" id="A0A0T5VVF0"/>
<comment type="caution">
    <text evidence="1">The sequence shown here is derived from an EMBL/GenBank/DDBJ whole genome shotgun (WGS) entry which is preliminary data.</text>
</comment>
<dbReference type="Proteomes" id="UP000051950">
    <property type="component" value="Unassembled WGS sequence"/>
</dbReference>
<reference evidence="1 2" key="1">
    <citation type="submission" date="2015-11" db="EMBL/GenBank/DDBJ databases">
        <title>Sequence of Pedobacter ginsenosidimutans.</title>
        <authorList>
            <person name="Carson E."/>
            <person name="Keyser V."/>
            <person name="Newman J."/>
            <person name="Miller J."/>
        </authorList>
    </citation>
    <scope>NUCLEOTIDE SEQUENCE [LARGE SCALE GENOMIC DNA]</scope>
    <source>
        <strain evidence="1 2">KACC 14530</strain>
    </source>
</reference>
<gene>
    <name evidence="1" type="ORF">ASU31_00430</name>
</gene>
<evidence type="ECO:0000313" key="2">
    <source>
        <dbReference type="Proteomes" id="UP000051950"/>
    </source>
</evidence>
<dbReference type="EMBL" id="LMZQ01000001">
    <property type="protein sequence ID" value="KRT17800.1"/>
    <property type="molecule type" value="Genomic_DNA"/>
</dbReference>
<keyword evidence="2" id="KW-1185">Reference proteome</keyword>
<dbReference type="OrthoDB" id="795603at2"/>
<protein>
    <submittedName>
        <fullName evidence="1">Uncharacterized protein</fullName>
    </submittedName>
</protein>